<sequence>MATTTRTNYTSDAFVVSAGCLLFRLVDGVDLQLCILYNTRRGKWVLPKGRKDCGESIEAAALRETFEETGYSCEFLPCTLETRAPLPGVDFHPSKVLTVECASEPFAVTTQQMKNGAMKFIWWFIARPTSSEKVLNTQTNSEAYDSHFVSIDDAVGRLSNQEDGEIATKARQIIGDTAGQGEGLAALFRDINDVLDVRG</sequence>
<dbReference type="InterPro" id="IPR020476">
    <property type="entry name" value="Nudix_hydrolase"/>
</dbReference>
<evidence type="ECO:0000256" key="2">
    <source>
        <dbReference type="RuleBase" id="RU003476"/>
    </source>
</evidence>
<gene>
    <name evidence="4" type="ORF">BDN71DRAFT_1440669</name>
</gene>
<evidence type="ECO:0000256" key="1">
    <source>
        <dbReference type="ARBA" id="ARBA00022801"/>
    </source>
</evidence>
<accession>A0A9P6DKD4</accession>
<name>A0A9P6DKD4_PLEER</name>
<dbReference type="InterPro" id="IPR015797">
    <property type="entry name" value="NUDIX_hydrolase-like_dom_sf"/>
</dbReference>
<evidence type="ECO:0000259" key="3">
    <source>
        <dbReference type="PROSITE" id="PS51462"/>
    </source>
</evidence>
<comment type="caution">
    <text evidence="4">The sequence shown here is derived from an EMBL/GenBank/DDBJ whole genome shotgun (WGS) entry which is preliminary data.</text>
</comment>
<evidence type="ECO:0000313" key="4">
    <source>
        <dbReference type="EMBL" id="KAF9500560.1"/>
    </source>
</evidence>
<feature type="domain" description="Nudix hydrolase" evidence="3">
    <location>
        <begin position="13"/>
        <end position="172"/>
    </location>
</feature>
<dbReference type="GO" id="GO:0006167">
    <property type="term" value="P:AMP biosynthetic process"/>
    <property type="evidence" value="ECO:0007669"/>
    <property type="project" value="TreeGrafter"/>
</dbReference>
<dbReference type="EMBL" id="MU154527">
    <property type="protein sequence ID" value="KAF9500560.1"/>
    <property type="molecule type" value="Genomic_DNA"/>
</dbReference>
<dbReference type="PANTHER" id="PTHR21340:SF0">
    <property type="entry name" value="BIS(5'-NUCLEOSYL)-TETRAPHOSPHATASE [ASYMMETRICAL]"/>
    <property type="match status" value="1"/>
</dbReference>
<protein>
    <recommendedName>
        <fullName evidence="3">Nudix hydrolase domain-containing protein</fullName>
    </recommendedName>
</protein>
<dbReference type="Proteomes" id="UP000807025">
    <property type="component" value="Unassembled WGS sequence"/>
</dbReference>
<dbReference type="OrthoDB" id="10259236at2759"/>
<keyword evidence="1 2" id="KW-0378">Hydrolase</keyword>
<dbReference type="Gene3D" id="3.90.79.10">
    <property type="entry name" value="Nucleoside Triphosphate Pyrophosphohydrolase"/>
    <property type="match status" value="1"/>
</dbReference>
<dbReference type="AlphaFoldDB" id="A0A9P6DKD4"/>
<evidence type="ECO:0000313" key="5">
    <source>
        <dbReference type="Proteomes" id="UP000807025"/>
    </source>
</evidence>
<dbReference type="PRINTS" id="PR00502">
    <property type="entry name" value="NUDIXFAMILY"/>
</dbReference>
<dbReference type="PROSITE" id="PS00893">
    <property type="entry name" value="NUDIX_BOX"/>
    <property type="match status" value="1"/>
</dbReference>
<dbReference type="GO" id="GO:0004081">
    <property type="term" value="F:bis(5'-nucleosyl)-tetraphosphatase (asymmetrical) activity"/>
    <property type="evidence" value="ECO:0007669"/>
    <property type="project" value="TreeGrafter"/>
</dbReference>
<dbReference type="GO" id="GO:0006754">
    <property type="term" value="P:ATP biosynthetic process"/>
    <property type="evidence" value="ECO:0007669"/>
    <property type="project" value="TreeGrafter"/>
</dbReference>
<dbReference type="InterPro" id="IPR051325">
    <property type="entry name" value="Nudix_hydrolase_domain"/>
</dbReference>
<dbReference type="PANTHER" id="PTHR21340">
    <property type="entry name" value="DIADENOSINE 5,5-P1,P4-TETRAPHOSPHATE PYROPHOSPHOHYDROLASE MUTT"/>
    <property type="match status" value="1"/>
</dbReference>
<keyword evidence="5" id="KW-1185">Reference proteome</keyword>
<comment type="similarity">
    <text evidence="2">Belongs to the Nudix hydrolase family.</text>
</comment>
<organism evidence="4 5">
    <name type="scientific">Pleurotus eryngii</name>
    <name type="common">Boletus of the steppes</name>
    <dbReference type="NCBI Taxonomy" id="5323"/>
    <lineage>
        <taxon>Eukaryota</taxon>
        <taxon>Fungi</taxon>
        <taxon>Dikarya</taxon>
        <taxon>Basidiomycota</taxon>
        <taxon>Agaricomycotina</taxon>
        <taxon>Agaricomycetes</taxon>
        <taxon>Agaricomycetidae</taxon>
        <taxon>Agaricales</taxon>
        <taxon>Pleurotineae</taxon>
        <taxon>Pleurotaceae</taxon>
        <taxon>Pleurotus</taxon>
    </lineage>
</organism>
<dbReference type="Pfam" id="PF00293">
    <property type="entry name" value="NUDIX"/>
    <property type="match status" value="1"/>
</dbReference>
<proteinExistence type="inferred from homology"/>
<dbReference type="InterPro" id="IPR020084">
    <property type="entry name" value="NUDIX_hydrolase_CS"/>
</dbReference>
<dbReference type="InterPro" id="IPR000086">
    <property type="entry name" value="NUDIX_hydrolase_dom"/>
</dbReference>
<reference evidence="4" key="1">
    <citation type="submission" date="2020-11" db="EMBL/GenBank/DDBJ databases">
        <authorList>
            <consortium name="DOE Joint Genome Institute"/>
            <person name="Ahrendt S."/>
            <person name="Riley R."/>
            <person name="Andreopoulos W."/>
            <person name="Labutti K."/>
            <person name="Pangilinan J."/>
            <person name="Ruiz-Duenas F.J."/>
            <person name="Barrasa J.M."/>
            <person name="Sanchez-Garcia M."/>
            <person name="Camarero S."/>
            <person name="Miyauchi S."/>
            <person name="Serrano A."/>
            <person name="Linde D."/>
            <person name="Babiker R."/>
            <person name="Drula E."/>
            <person name="Ayuso-Fernandez I."/>
            <person name="Pacheco R."/>
            <person name="Padilla G."/>
            <person name="Ferreira P."/>
            <person name="Barriuso J."/>
            <person name="Kellner H."/>
            <person name="Castanera R."/>
            <person name="Alfaro M."/>
            <person name="Ramirez L."/>
            <person name="Pisabarro A.G."/>
            <person name="Kuo A."/>
            <person name="Tritt A."/>
            <person name="Lipzen A."/>
            <person name="He G."/>
            <person name="Yan M."/>
            <person name="Ng V."/>
            <person name="Cullen D."/>
            <person name="Martin F."/>
            <person name="Rosso M.-N."/>
            <person name="Henrissat B."/>
            <person name="Hibbett D."/>
            <person name="Martinez A.T."/>
            <person name="Grigoriev I.V."/>
        </authorList>
    </citation>
    <scope>NUCLEOTIDE SEQUENCE</scope>
    <source>
        <strain evidence="4">ATCC 90797</strain>
    </source>
</reference>
<dbReference type="PROSITE" id="PS51462">
    <property type="entry name" value="NUDIX"/>
    <property type="match status" value="1"/>
</dbReference>
<dbReference type="SUPFAM" id="SSF55811">
    <property type="entry name" value="Nudix"/>
    <property type="match status" value="1"/>
</dbReference>